<accession>A0A101JTK9</accession>
<evidence type="ECO:0000313" key="3">
    <source>
        <dbReference type="Proteomes" id="UP000053937"/>
    </source>
</evidence>
<dbReference type="CDD" id="cd07344">
    <property type="entry name" value="M48_yhfN_like"/>
    <property type="match status" value="1"/>
</dbReference>
<gene>
    <name evidence="2" type="ORF">ASB62_01675</name>
</gene>
<name>A0A101JTK9_CHLLI</name>
<dbReference type="EMBL" id="LMBR01000022">
    <property type="protein sequence ID" value="KUL32463.1"/>
    <property type="molecule type" value="Genomic_DNA"/>
</dbReference>
<reference evidence="2 3" key="1">
    <citation type="submission" date="2015-10" db="EMBL/GenBank/DDBJ databases">
        <title>Draft Genome Sequence of Chlorobium limicola strain Frasassi Growing under Artificial Lighting in the Frasassi Cave System.</title>
        <authorList>
            <person name="Mansor M."/>
            <person name="Macalady J."/>
        </authorList>
    </citation>
    <scope>NUCLEOTIDE SEQUENCE [LARGE SCALE GENOMIC DNA]</scope>
    <source>
        <strain evidence="2 3">Frasassi</strain>
    </source>
</reference>
<feature type="domain" description="YgjP-like metallopeptidase" evidence="1">
    <location>
        <begin position="5"/>
        <end position="206"/>
    </location>
</feature>
<comment type="caution">
    <text evidence="2">The sequence shown here is derived from an EMBL/GenBank/DDBJ whole genome shotgun (WGS) entry which is preliminary data.</text>
</comment>
<keyword evidence="3" id="KW-1185">Reference proteome</keyword>
<organism evidence="2 3">
    <name type="scientific">Chlorobium limicola</name>
    <dbReference type="NCBI Taxonomy" id="1092"/>
    <lineage>
        <taxon>Bacteria</taxon>
        <taxon>Pseudomonadati</taxon>
        <taxon>Chlorobiota</taxon>
        <taxon>Chlorobiia</taxon>
        <taxon>Chlorobiales</taxon>
        <taxon>Chlorobiaceae</taxon>
        <taxon>Chlorobium/Pelodictyon group</taxon>
        <taxon>Chlorobium</taxon>
    </lineage>
</organism>
<dbReference type="PANTHER" id="PTHR30399">
    <property type="entry name" value="UNCHARACTERIZED PROTEIN YGJP"/>
    <property type="match status" value="1"/>
</dbReference>
<evidence type="ECO:0000313" key="2">
    <source>
        <dbReference type="EMBL" id="KUL32463.1"/>
    </source>
</evidence>
<dbReference type="AlphaFoldDB" id="A0A101JTK9"/>
<dbReference type="Pfam" id="PF01863">
    <property type="entry name" value="YgjP-like"/>
    <property type="match status" value="1"/>
</dbReference>
<dbReference type="InterPro" id="IPR053136">
    <property type="entry name" value="UTP_pyrophosphatase-like"/>
</dbReference>
<sequence>MVPYEGLLVVVPGHYDPKRIDDIVFRHRQWIVTAGEKMRSNGLFDDRADCPVFPETVTFQCTGEQWQVSRQGEAAASEVTAIECSEQTVVLRGDASNIELCRSVLRLWVIGKAAGVLVPMLHALAHKNDFRFEKAAVRLQRSRWGSCSSKGTISLNAKLFFLPRHLAEAVMLHELCHTVHMNHSRSFRQLLACHDPCWREHDRELRVAWKYIPRWIEA</sequence>
<dbReference type="Proteomes" id="UP000053937">
    <property type="component" value="Unassembled WGS sequence"/>
</dbReference>
<proteinExistence type="predicted"/>
<evidence type="ECO:0000259" key="1">
    <source>
        <dbReference type="Pfam" id="PF01863"/>
    </source>
</evidence>
<dbReference type="PANTHER" id="PTHR30399:SF1">
    <property type="entry name" value="UTP PYROPHOSPHATASE"/>
    <property type="match status" value="1"/>
</dbReference>
<protein>
    <recommendedName>
        <fullName evidence="1">YgjP-like metallopeptidase domain-containing protein</fullName>
    </recommendedName>
</protein>
<dbReference type="InterPro" id="IPR002725">
    <property type="entry name" value="YgjP-like_metallopeptidase"/>
</dbReference>
<dbReference type="Gene3D" id="3.30.2010.10">
    <property type="entry name" value="Metalloproteases ('zincins'), catalytic domain"/>
    <property type="match status" value="1"/>
</dbReference>